<evidence type="ECO:0000313" key="2">
    <source>
        <dbReference type="Proteomes" id="UP000598174"/>
    </source>
</evidence>
<gene>
    <name evidence="1" type="ORF">Afe05nite_60710</name>
</gene>
<dbReference type="EMBL" id="BOMM01000052">
    <property type="protein sequence ID" value="GIE14231.1"/>
    <property type="molecule type" value="Genomic_DNA"/>
</dbReference>
<organism evidence="1 2">
    <name type="scientific">Paractinoplanes ferrugineus</name>
    <dbReference type="NCBI Taxonomy" id="113564"/>
    <lineage>
        <taxon>Bacteria</taxon>
        <taxon>Bacillati</taxon>
        <taxon>Actinomycetota</taxon>
        <taxon>Actinomycetes</taxon>
        <taxon>Micromonosporales</taxon>
        <taxon>Micromonosporaceae</taxon>
        <taxon>Paractinoplanes</taxon>
    </lineage>
</organism>
<accession>A0A919J3Q0</accession>
<evidence type="ECO:0000313" key="1">
    <source>
        <dbReference type="EMBL" id="GIE14231.1"/>
    </source>
</evidence>
<dbReference type="AlphaFoldDB" id="A0A919J3Q0"/>
<reference evidence="1" key="1">
    <citation type="submission" date="2021-01" db="EMBL/GenBank/DDBJ databases">
        <title>Whole genome shotgun sequence of Actinoplanes ferrugineus NBRC 15555.</title>
        <authorList>
            <person name="Komaki H."/>
            <person name="Tamura T."/>
        </authorList>
    </citation>
    <scope>NUCLEOTIDE SEQUENCE</scope>
    <source>
        <strain evidence="1">NBRC 15555</strain>
    </source>
</reference>
<dbReference type="RefSeq" id="WP_203820702.1">
    <property type="nucleotide sequence ID" value="NZ_BAAABP010000015.1"/>
</dbReference>
<keyword evidence="2" id="KW-1185">Reference proteome</keyword>
<dbReference type="Proteomes" id="UP000598174">
    <property type="component" value="Unassembled WGS sequence"/>
</dbReference>
<sequence>MPTSTFIQIGAQVDGLHHWPGAAAPEEYLGTPHRHLFVVTVELQVFHDDREIEINAAARWLTALLPTLADTPPTGDGPIDYGPQSCERLAARVAEALKQRHGANRDITVTVLEDGLLGAGLTWKPVPETSL</sequence>
<name>A0A919J3Q0_9ACTN</name>
<protein>
    <submittedName>
        <fullName evidence="1">Uncharacterized protein</fullName>
    </submittedName>
</protein>
<proteinExistence type="predicted"/>
<comment type="caution">
    <text evidence="1">The sequence shown here is derived from an EMBL/GenBank/DDBJ whole genome shotgun (WGS) entry which is preliminary data.</text>
</comment>